<dbReference type="Proteomes" id="UP001467674">
    <property type="component" value="Unassembled WGS sequence"/>
</dbReference>
<comment type="caution">
    <text evidence="1">The sequence shown here is derived from an EMBL/GenBank/DDBJ whole genome shotgun (WGS) entry which is preliminary data.</text>
</comment>
<evidence type="ECO:0000313" key="1">
    <source>
        <dbReference type="EMBL" id="MER3123046.1"/>
    </source>
</evidence>
<proteinExistence type="predicted"/>
<dbReference type="EMBL" id="JBEOME010000012">
    <property type="protein sequence ID" value="MER3123046.1"/>
    <property type="molecule type" value="Genomic_DNA"/>
</dbReference>
<gene>
    <name evidence="1" type="ORF">ABQG71_17935</name>
</gene>
<protein>
    <submittedName>
        <fullName evidence="1">Uncharacterized protein</fullName>
    </submittedName>
</protein>
<evidence type="ECO:0000313" key="2">
    <source>
        <dbReference type="Proteomes" id="UP001467674"/>
    </source>
</evidence>
<accession>A0ABV1S9X4</accession>
<dbReference type="RefSeq" id="WP_171465515.1">
    <property type="nucleotide sequence ID" value="NZ_JBEOME010000012.1"/>
</dbReference>
<name>A0ABV1S9X4_BACAB</name>
<keyword evidence="2" id="KW-1185">Reference proteome</keyword>
<reference evidence="1 2" key="1">
    <citation type="submission" date="2024-06" db="EMBL/GenBank/DDBJ databases">
        <title>Construction of an artificial bacterial consortium using nitrogen cycle bacteria from Cuatro Cienegas Basin and a mangrove forest.</title>
        <authorList>
            <person name="Aguilera-Najera D."/>
            <person name="Marquez-Cianci L."/>
            <person name="Martinez-Perez E."/>
            <person name="Rosas-Barrera M."/>
            <person name="Rodriguez-Cruz U.E."/>
            <person name="Tapia-Lopez R."/>
            <person name="Eguiarte L.E."/>
            <person name="Souza-Saldivar V."/>
        </authorList>
    </citation>
    <scope>NUCLEOTIDE SEQUENCE [LARGE SCALE GENOMIC DNA]</scope>
    <source>
        <strain evidence="1 2">S14-15</strain>
    </source>
</reference>
<organism evidence="1 2">
    <name type="scientific">Bacillus altitudinis</name>
    <dbReference type="NCBI Taxonomy" id="293387"/>
    <lineage>
        <taxon>Bacteria</taxon>
        <taxon>Bacillati</taxon>
        <taxon>Bacillota</taxon>
        <taxon>Bacilli</taxon>
        <taxon>Bacillales</taxon>
        <taxon>Bacillaceae</taxon>
        <taxon>Bacillus</taxon>
    </lineage>
</organism>
<sequence>MESVTEVKSFYKAMALIEEYLKKGKTVKIVPLFQGNEEYTYRIQTTSYGRGY</sequence>